<dbReference type="KEGG" id="atr:18430918"/>
<evidence type="ECO:0000256" key="2">
    <source>
        <dbReference type="ARBA" id="ARBA00023157"/>
    </source>
</evidence>
<evidence type="ECO:0000256" key="1">
    <source>
        <dbReference type="ARBA" id="ARBA00022729"/>
    </source>
</evidence>
<keyword evidence="2" id="KW-1015">Disulfide bond</keyword>
<evidence type="ECO:0000259" key="4">
    <source>
        <dbReference type="SMART" id="SM00856"/>
    </source>
</evidence>
<gene>
    <name evidence="5" type="ORF">AMTR_s00086p00101390</name>
</gene>
<dbReference type="SMART" id="SM00856">
    <property type="entry name" value="PMEI"/>
    <property type="match status" value="1"/>
</dbReference>
<accession>W1P5E1</accession>
<dbReference type="Gramene" id="ERN02796">
    <property type="protein sequence ID" value="ERN02796"/>
    <property type="gene ID" value="AMTR_s00086p00101390"/>
</dbReference>
<dbReference type="EMBL" id="KI394485">
    <property type="protein sequence ID" value="ERN02796.1"/>
    <property type="molecule type" value="Genomic_DNA"/>
</dbReference>
<dbReference type="GO" id="GO:0009827">
    <property type="term" value="P:plant-type cell wall modification"/>
    <property type="evidence" value="ECO:0000318"/>
    <property type="project" value="GO_Central"/>
</dbReference>
<keyword evidence="1" id="KW-0732">Signal</keyword>
<dbReference type="InterPro" id="IPR006501">
    <property type="entry name" value="Pectinesterase_inhib_dom"/>
</dbReference>
<keyword evidence="6" id="KW-1185">Reference proteome</keyword>
<dbReference type="Proteomes" id="UP000017836">
    <property type="component" value="Unassembled WGS sequence"/>
</dbReference>
<dbReference type="HOGENOM" id="CLU_033761_5_2_1"/>
<dbReference type="NCBIfam" id="TIGR01614">
    <property type="entry name" value="PME_inhib"/>
    <property type="match status" value="1"/>
</dbReference>
<dbReference type="InterPro" id="IPR052421">
    <property type="entry name" value="PCW_Enzyme_Inhibitor"/>
</dbReference>
<evidence type="ECO:0000256" key="3">
    <source>
        <dbReference type="ARBA" id="ARBA00038471"/>
    </source>
</evidence>
<dbReference type="Gene3D" id="1.20.140.40">
    <property type="entry name" value="Invertase/pectin methylesterase inhibitor family protein"/>
    <property type="match status" value="1"/>
</dbReference>
<evidence type="ECO:0000313" key="6">
    <source>
        <dbReference type="Proteomes" id="UP000017836"/>
    </source>
</evidence>
<proteinExistence type="inferred from homology"/>
<sequence length="129" mass="13481">MAALKSNPTNANAVVGLAAIALKKSLDNASDTYNFVMSLSKAGPDPSIEPSSDVCAESYSDALFKLVDAVPALSSRALSDANTLVSAAITYADKCKQSFEGKASNSLGNRNDYLNQLCTVTLDITKLIS</sequence>
<reference evidence="6" key="1">
    <citation type="journal article" date="2013" name="Science">
        <title>The Amborella genome and the evolution of flowering plants.</title>
        <authorList>
            <consortium name="Amborella Genome Project"/>
        </authorList>
    </citation>
    <scope>NUCLEOTIDE SEQUENCE [LARGE SCALE GENOMIC DNA]</scope>
</reference>
<dbReference type="OMA" id="DLIADTC"/>
<evidence type="ECO:0000313" key="5">
    <source>
        <dbReference type="EMBL" id="ERN02796.1"/>
    </source>
</evidence>
<protein>
    <recommendedName>
        <fullName evidence="4">Pectinesterase inhibitor domain-containing protein</fullName>
    </recommendedName>
</protein>
<comment type="similarity">
    <text evidence="3">Belongs to the PMEI family.</text>
</comment>
<dbReference type="PANTHER" id="PTHR36710">
    <property type="entry name" value="PECTINESTERASE INHIBITOR-LIKE"/>
    <property type="match status" value="1"/>
</dbReference>
<dbReference type="OrthoDB" id="1899334at2759"/>
<dbReference type="Pfam" id="PF04043">
    <property type="entry name" value="PMEI"/>
    <property type="match status" value="1"/>
</dbReference>
<dbReference type="PANTHER" id="PTHR36710:SF18">
    <property type="entry name" value="PECTINESTERASE INHIBITOR 5-RELATED"/>
    <property type="match status" value="1"/>
</dbReference>
<dbReference type="AlphaFoldDB" id="W1P5E1"/>
<dbReference type="GO" id="GO:0009505">
    <property type="term" value="C:plant-type cell wall"/>
    <property type="evidence" value="ECO:0000318"/>
    <property type="project" value="GO_Central"/>
</dbReference>
<name>W1P5E1_AMBTC</name>
<feature type="domain" description="Pectinesterase inhibitor" evidence="4">
    <location>
        <begin position="9"/>
        <end position="124"/>
    </location>
</feature>
<dbReference type="InterPro" id="IPR035513">
    <property type="entry name" value="Invertase/methylesterase_inhib"/>
</dbReference>
<dbReference type="GO" id="GO:0004857">
    <property type="term" value="F:enzyme inhibitor activity"/>
    <property type="evidence" value="ECO:0000318"/>
    <property type="project" value="GO_Central"/>
</dbReference>
<organism evidence="5 6">
    <name type="scientific">Amborella trichopoda</name>
    <dbReference type="NCBI Taxonomy" id="13333"/>
    <lineage>
        <taxon>Eukaryota</taxon>
        <taxon>Viridiplantae</taxon>
        <taxon>Streptophyta</taxon>
        <taxon>Embryophyta</taxon>
        <taxon>Tracheophyta</taxon>
        <taxon>Spermatophyta</taxon>
        <taxon>Magnoliopsida</taxon>
        <taxon>Amborellales</taxon>
        <taxon>Amborellaceae</taxon>
        <taxon>Amborella</taxon>
    </lineage>
</organism>
<dbReference type="SUPFAM" id="SSF101148">
    <property type="entry name" value="Plant invertase/pectin methylesterase inhibitor"/>
    <property type="match status" value="1"/>
</dbReference>